<dbReference type="EMBL" id="SNWQ01000008">
    <property type="protein sequence ID" value="TDO48017.1"/>
    <property type="molecule type" value="Genomic_DNA"/>
</dbReference>
<reference evidence="2 3" key="1">
    <citation type="submission" date="2019-03" db="EMBL/GenBank/DDBJ databases">
        <title>Genomic Encyclopedia of Type Strains, Phase III (KMG-III): the genomes of soil and plant-associated and newly described type strains.</title>
        <authorList>
            <person name="Whitman W."/>
        </authorList>
    </citation>
    <scope>NUCLEOTIDE SEQUENCE [LARGE SCALE GENOMIC DNA]</scope>
    <source>
        <strain evidence="2 3">VKM Ac-2527</strain>
    </source>
</reference>
<organism evidence="2 3">
    <name type="scientific">Kribbella caucasensis</name>
    <dbReference type="NCBI Taxonomy" id="2512215"/>
    <lineage>
        <taxon>Bacteria</taxon>
        <taxon>Bacillati</taxon>
        <taxon>Actinomycetota</taxon>
        <taxon>Actinomycetes</taxon>
        <taxon>Propionibacteriales</taxon>
        <taxon>Kribbellaceae</taxon>
        <taxon>Kribbella</taxon>
    </lineage>
</organism>
<dbReference type="OrthoDB" id="8779526at2"/>
<evidence type="ECO:0000313" key="2">
    <source>
        <dbReference type="EMBL" id="TDO48017.1"/>
    </source>
</evidence>
<feature type="region of interest" description="Disordered" evidence="1">
    <location>
        <begin position="1"/>
        <end position="20"/>
    </location>
</feature>
<evidence type="ECO:0000313" key="3">
    <source>
        <dbReference type="Proteomes" id="UP000295388"/>
    </source>
</evidence>
<gene>
    <name evidence="2" type="ORF">EV643_108334</name>
</gene>
<comment type="caution">
    <text evidence="2">The sequence shown here is derived from an EMBL/GenBank/DDBJ whole genome shotgun (WGS) entry which is preliminary data.</text>
</comment>
<dbReference type="Proteomes" id="UP000295388">
    <property type="component" value="Unassembled WGS sequence"/>
</dbReference>
<dbReference type="AlphaFoldDB" id="A0A4V3C9Z5"/>
<proteinExistence type="predicted"/>
<protein>
    <recommendedName>
        <fullName evidence="4">YjbR protein</fullName>
    </recommendedName>
</protein>
<dbReference type="RefSeq" id="WP_133801437.1">
    <property type="nucleotide sequence ID" value="NZ_SNWQ01000008.1"/>
</dbReference>
<name>A0A4V3C9Z5_9ACTN</name>
<feature type="compositionally biased region" description="Polar residues" evidence="1">
    <location>
        <begin position="1"/>
        <end position="12"/>
    </location>
</feature>
<sequence>MPANDQATSPSEGSGGDAAGYTPRDLYDELLDDLLYDPAIGRATMMGYPCVRLAGRFLASYDHKAACLVVKLPRERVTELVETGTGDPFAPAGKVFREWVAIATLDRELWSTVLAEAVAFARQSLGHEQ</sequence>
<keyword evidence="3" id="KW-1185">Reference proteome</keyword>
<evidence type="ECO:0000256" key="1">
    <source>
        <dbReference type="SAM" id="MobiDB-lite"/>
    </source>
</evidence>
<accession>A0A4V3C9Z5</accession>
<evidence type="ECO:0008006" key="4">
    <source>
        <dbReference type="Google" id="ProtNLM"/>
    </source>
</evidence>